<reference evidence="1" key="1">
    <citation type="journal article" date="2020" name="Nature">
        <title>Giant virus diversity and host interactions through global metagenomics.</title>
        <authorList>
            <person name="Schulz F."/>
            <person name="Roux S."/>
            <person name="Paez-Espino D."/>
            <person name="Jungbluth S."/>
            <person name="Walsh D.A."/>
            <person name="Denef V.J."/>
            <person name="McMahon K.D."/>
            <person name="Konstantinidis K.T."/>
            <person name="Eloe-Fadrosh E.A."/>
            <person name="Kyrpides N.C."/>
            <person name="Woyke T."/>
        </authorList>
    </citation>
    <scope>NUCLEOTIDE SEQUENCE</scope>
    <source>
        <strain evidence="1">GVMAG-M-3300023184-177</strain>
    </source>
</reference>
<name>A0A6C0HWC4_9ZZZZ</name>
<dbReference type="AlphaFoldDB" id="A0A6C0HWC4"/>
<protein>
    <submittedName>
        <fullName evidence="1">Uncharacterized protein</fullName>
    </submittedName>
</protein>
<proteinExistence type="predicted"/>
<accession>A0A6C0HWC4</accession>
<organism evidence="1">
    <name type="scientific">viral metagenome</name>
    <dbReference type="NCBI Taxonomy" id="1070528"/>
    <lineage>
        <taxon>unclassified sequences</taxon>
        <taxon>metagenomes</taxon>
        <taxon>organismal metagenomes</taxon>
    </lineage>
</organism>
<sequence length="316" mass="37594">MDNIVINTDTPIEIKEEENKVKMTNTEPFTLLVIKPNQIKDRDWSDINYLHDLVNDKFCNYLSVHPDDYIEFMGEHLEINKYFQPYIKVDVIFEEKDYITEIMYIEVKKEDEDKYELNEFANLLNIGEDKIFGSVIVNRTFISSNDNDMHLDNITPEKLHRSLHKRANTTVILYDSDNESFEEEDVFGPMDVFSEKFFGDKKYNIKKIDLKFLQHNLVIWYTEDEYGNSDIIGNLIPKNINVDKMIVFSMWTEDYRDSLYLDEFNKIIKLSKKLTDFITPAEYNKEEKDNIGRNIIKNKYKILEMISCEIISQENI</sequence>
<dbReference type="EMBL" id="MN740018">
    <property type="protein sequence ID" value="QHT84465.1"/>
    <property type="molecule type" value="Genomic_DNA"/>
</dbReference>
<evidence type="ECO:0000313" key="1">
    <source>
        <dbReference type="EMBL" id="QHT84465.1"/>
    </source>
</evidence>